<dbReference type="PROSITE" id="PS51471">
    <property type="entry name" value="FE2OG_OXY"/>
    <property type="match status" value="1"/>
</dbReference>
<keyword evidence="4" id="KW-0460">Magnesium</keyword>
<sequence length="223" mass="25895">MVSSDNEKNIIEIPKINLRADWQNGLLVYMDENFYNKKLADEIFLELLKVITYDKNSNIKIFGKTIPIPRKQTAYGDPGTTYTFSGMTVKAKKWIPILLTIKRHVEGATGKKFNFCLINYYENGSKYIGYHKDDEHELGNTPWIVSLSFGQERKFYLKPDNTKLPIVKMKLPHGSMCIMMHPTNIYWKHSVPKESVKNCPNPRINLTFRYIENLANNNNIVDV</sequence>
<evidence type="ECO:0000259" key="9">
    <source>
        <dbReference type="PROSITE" id="PS51471"/>
    </source>
</evidence>
<evidence type="ECO:0000256" key="6">
    <source>
        <dbReference type="ARBA" id="ARBA00023002"/>
    </source>
</evidence>
<keyword evidence="7" id="KW-0408">Iron</keyword>
<reference evidence="10" key="1">
    <citation type="submission" date="2017-01" db="EMBL/GenBank/DDBJ databases">
        <authorList>
            <person name="Assis F.L."/>
            <person name="Abrahao J.S."/>
            <person name="Silva L."/>
            <person name="Khalil J.B."/>
            <person name="Rodrigues R."/>
            <person name="Silva L.S."/>
            <person name="Arantes T."/>
            <person name="Boratto P."/>
            <person name="Andrade M."/>
            <person name="Kroon E.G."/>
            <person name="Ribeiro B."/>
            <person name="Bergier I."/>
            <person name="Seligmann H."/>
            <person name="Ghigo E."/>
            <person name="Colson P."/>
            <person name="Levasseur A."/>
            <person name="Raoult D."/>
            <person name="Scola B.L."/>
        </authorList>
    </citation>
    <scope>NUCLEOTIDE SEQUENCE</scope>
    <source>
        <strain evidence="10">Soda lake</strain>
    </source>
</reference>
<dbReference type="InterPro" id="IPR027450">
    <property type="entry name" value="AlkB-like"/>
</dbReference>
<dbReference type="InterPro" id="IPR037151">
    <property type="entry name" value="AlkB-like_sf"/>
</dbReference>
<dbReference type="RefSeq" id="YP_010781867.1">
    <property type="nucleotide sequence ID" value="NC_075039.1"/>
</dbReference>
<dbReference type="KEGG" id="vg:80518631"/>
<dbReference type="InterPro" id="IPR032852">
    <property type="entry name" value="ALKBH2"/>
</dbReference>
<dbReference type="GeneID" id="80518631"/>
<name>A0A6N1NMI7_9VIRU</name>
<dbReference type="GO" id="GO:0051747">
    <property type="term" value="F:cytosine C-5 DNA demethylase activity"/>
    <property type="evidence" value="ECO:0007669"/>
    <property type="project" value="TreeGrafter"/>
</dbReference>
<protein>
    <submittedName>
        <fullName evidence="10">Alpha-ketoglutarate-dependent dioxygenase alkB-like 2-like</fullName>
    </submittedName>
</protein>
<dbReference type="GO" id="GO:0006307">
    <property type="term" value="P:DNA alkylation repair"/>
    <property type="evidence" value="ECO:0007669"/>
    <property type="project" value="TreeGrafter"/>
</dbReference>
<reference evidence="10" key="2">
    <citation type="journal article" date="2018" name="Nat. Commun.">
        <title>Tailed giant Tupanvirus possesses the most complete translational apparatus of the known virosphere.</title>
        <authorList>
            <person name="Abrahao J."/>
            <person name="Silva L."/>
            <person name="Silva L.S."/>
            <person name="Khalil J.Y.B."/>
            <person name="Rodrigues R."/>
            <person name="Arantes T."/>
            <person name="Assis F."/>
            <person name="Boratto P."/>
            <person name="Andrade M."/>
            <person name="Kroon E.G."/>
            <person name="Ribeiro B."/>
            <person name="Bergier I."/>
            <person name="Seligmann H."/>
            <person name="Ghigo E."/>
            <person name="Colson P."/>
            <person name="Levasseur A."/>
            <person name="Kroemer G."/>
            <person name="Raoult D."/>
            <person name="La Scola B."/>
        </authorList>
    </citation>
    <scope>NUCLEOTIDE SEQUENCE [LARGE SCALE GENOMIC DNA]</scope>
    <source>
        <strain evidence="10">Soda lake</strain>
    </source>
</reference>
<dbReference type="PANTHER" id="PTHR31573">
    <property type="entry name" value="ALPHA-KETOGLUTARATE-DEPENDENT DIOXYGENASE ALKB HOMOLOG 2"/>
    <property type="match status" value="1"/>
</dbReference>
<evidence type="ECO:0000256" key="4">
    <source>
        <dbReference type="ARBA" id="ARBA00022842"/>
    </source>
</evidence>
<dbReference type="PANTHER" id="PTHR31573:SF1">
    <property type="entry name" value="DNA OXIDATIVE DEMETHYLASE ALKBH2"/>
    <property type="match status" value="1"/>
</dbReference>
<dbReference type="GO" id="GO:0008198">
    <property type="term" value="F:ferrous iron binding"/>
    <property type="evidence" value="ECO:0007669"/>
    <property type="project" value="TreeGrafter"/>
</dbReference>
<keyword evidence="3" id="KW-0227">DNA damage</keyword>
<keyword evidence="6" id="KW-0560">Oxidoreductase</keyword>
<dbReference type="Gene3D" id="2.60.120.590">
    <property type="entry name" value="Alpha-ketoglutarate-dependent dioxygenase AlkB-like"/>
    <property type="match status" value="1"/>
</dbReference>
<keyword evidence="5 10" id="KW-0223">Dioxygenase</keyword>
<proteinExistence type="predicted"/>
<comment type="cofactor">
    <cofactor evidence="1">
        <name>Fe(2+)</name>
        <dbReference type="ChEBI" id="CHEBI:29033"/>
    </cofactor>
</comment>
<keyword evidence="8" id="KW-0234">DNA repair</keyword>
<dbReference type="Pfam" id="PF13532">
    <property type="entry name" value="2OG-FeII_Oxy_2"/>
    <property type="match status" value="1"/>
</dbReference>
<dbReference type="EMBL" id="KY523104">
    <property type="protein sequence ID" value="QKU35210.1"/>
    <property type="molecule type" value="Genomic_DNA"/>
</dbReference>
<evidence type="ECO:0000256" key="5">
    <source>
        <dbReference type="ARBA" id="ARBA00022964"/>
    </source>
</evidence>
<keyword evidence="2" id="KW-0479">Metal-binding</keyword>
<dbReference type="InterPro" id="IPR005123">
    <property type="entry name" value="Oxoglu/Fe-dep_dioxygenase_dom"/>
</dbReference>
<dbReference type="GO" id="GO:0035516">
    <property type="term" value="F:broad specificity oxidative DNA demethylase activity"/>
    <property type="evidence" value="ECO:0007669"/>
    <property type="project" value="TreeGrafter"/>
</dbReference>
<evidence type="ECO:0000313" key="10">
    <source>
        <dbReference type="EMBL" id="QKU35210.1"/>
    </source>
</evidence>
<accession>A0A6N1NMI7</accession>
<evidence type="ECO:0000256" key="2">
    <source>
        <dbReference type="ARBA" id="ARBA00022723"/>
    </source>
</evidence>
<dbReference type="SUPFAM" id="SSF51197">
    <property type="entry name" value="Clavaminate synthase-like"/>
    <property type="match status" value="1"/>
</dbReference>
<evidence type="ECO:0000256" key="1">
    <source>
        <dbReference type="ARBA" id="ARBA00001954"/>
    </source>
</evidence>
<evidence type="ECO:0000256" key="8">
    <source>
        <dbReference type="ARBA" id="ARBA00023204"/>
    </source>
</evidence>
<dbReference type="FunFam" id="2.60.120.590:FF:000004">
    <property type="entry name" value="DNA oxidative demethylase ALKBH2"/>
    <property type="match status" value="1"/>
</dbReference>
<evidence type="ECO:0000256" key="3">
    <source>
        <dbReference type="ARBA" id="ARBA00022763"/>
    </source>
</evidence>
<feature type="domain" description="Fe2OG dioxygenase" evidence="9">
    <location>
        <begin position="112"/>
        <end position="212"/>
    </location>
</feature>
<evidence type="ECO:0000256" key="7">
    <source>
        <dbReference type="ARBA" id="ARBA00023004"/>
    </source>
</evidence>
<organism evidence="10">
    <name type="scientific">Tupanvirus soda lake</name>
    <dbReference type="NCBI Taxonomy" id="2126985"/>
    <lineage>
        <taxon>Viruses</taxon>
        <taxon>Varidnaviria</taxon>
        <taxon>Bamfordvirae</taxon>
        <taxon>Nucleocytoviricota</taxon>
        <taxon>Megaviricetes</taxon>
        <taxon>Imitervirales</taxon>
        <taxon>Mimiviridae</taxon>
        <taxon>Megamimivirinae</taxon>
        <taxon>Tupanvirus</taxon>
        <taxon>Tupanvirus salinum</taxon>
    </lineage>
</organism>